<dbReference type="GO" id="GO:0005524">
    <property type="term" value="F:ATP binding"/>
    <property type="evidence" value="ECO:0007669"/>
    <property type="project" value="InterPro"/>
</dbReference>
<dbReference type="EMBL" id="LVKK01000017">
    <property type="protein sequence ID" value="OAG42342.1"/>
    <property type="molecule type" value="Genomic_DNA"/>
</dbReference>
<feature type="region of interest" description="Disordered" evidence="1">
    <location>
        <begin position="868"/>
        <end position="893"/>
    </location>
</feature>
<evidence type="ECO:0000259" key="2">
    <source>
        <dbReference type="PROSITE" id="PS50011"/>
    </source>
</evidence>
<feature type="region of interest" description="Disordered" evidence="1">
    <location>
        <begin position="401"/>
        <end position="429"/>
    </location>
</feature>
<dbReference type="PROSITE" id="PS50011">
    <property type="entry name" value="PROTEIN_KINASE_DOM"/>
    <property type="match status" value="1"/>
</dbReference>
<dbReference type="InterPro" id="IPR011009">
    <property type="entry name" value="Kinase-like_dom_sf"/>
</dbReference>
<feature type="domain" description="Protein kinase" evidence="2">
    <location>
        <begin position="193"/>
        <end position="561"/>
    </location>
</feature>
<protein>
    <recommendedName>
        <fullName evidence="2">Protein kinase domain-containing protein</fullName>
    </recommendedName>
</protein>
<evidence type="ECO:0000313" key="4">
    <source>
        <dbReference type="Proteomes" id="UP000077002"/>
    </source>
</evidence>
<accession>A0A177FFW2</accession>
<name>A0A177FFW2_9EURO</name>
<gene>
    <name evidence="3" type="ORF">AYO21_03510</name>
</gene>
<dbReference type="GO" id="GO:0004674">
    <property type="term" value="F:protein serine/threonine kinase activity"/>
    <property type="evidence" value="ECO:0007669"/>
    <property type="project" value="TreeGrafter"/>
</dbReference>
<comment type="caution">
    <text evidence="3">The sequence shown here is derived from an EMBL/GenBank/DDBJ whole genome shotgun (WGS) entry which is preliminary data.</text>
</comment>
<keyword evidence="4" id="KW-1185">Reference proteome</keyword>
<dbReference type="GeneID" id="34598681"/>
<reference evidence="3 4" key="1">
    <citation type="submission" date="2016-03" db="EMBL/GenBank/DDBJ databases">
        <title>Draft genome sequence of the Fonsecaea monophora CBS 269.37.</title>
        <authorList>
            <person name="Bombassaro A."/>
            <person name="Vinicius W.A."/>
            <person name="De Hoog S."/>
            <person name="Sun J."/>
            <person name="Souza E.M."/>
            <person name="Raittz R.T."/>
            <person name="Costa F."/>
            <person name="Leao A.C."/>
            <person name="Tadra-Sfeir M.Z."/>
            <person name="Baura V."/>
            <person name="Balsanelli E."/>
            <person name="Pedrosa F.O."/>
            <person name="Moreno L.F."/>
            <person name="Steffens M.B."/>
            <person name="Xi L."/>
            <person name="Bocca A.L."/>
            <person name="Felipe M.S."/>
            <person name="Teixeira M."/>
            <person name="Telles Filho F.Q."/>
            <person name="Azevedo C.M."/>
            <person name="Gomes R."/>
            <person name="Vicente V.A."/>
        </authorList>
    </citation>
    <scope>NUCLEOTIDE SEQUENCE [LARGE SCALE GENOMIC DNA]</scope>
    <source>
        <strain evidence="3 4">CBS 269.37</strain>
    </source>
</reference>
<dbReference type="PANTHER" id="PTHR44167:SF30">
    <property type="entry name" value="PHOSPHORYLASE KINASE"/>
    <property type="match status" value="1"/>
</dbReference>
<proteinExistence type="predicted"/>
<dbReference type="GO" id="GO:0005634">
    <property type="term" value="C:nucleus"/>
    <property type="evidence" value="ECO:0007669"/>
    <property type="project" value="TreeGrafter"/>
</dbReference>
<dbReference type="OrthoDB" id="5986190at2759"/>
<dbReference type="Gene3D" id="1.10.510.10">
    <property type="entry name" value="Transferase(Phosphotransferase) domain 1"/>
    <property type="match status" value="1"/>
</dbReference>
<feature type="compositionally biased region" description="Basic and acidic residues" evidence="1">
    <location>
        <begin position="868"/>
        <end position="880"/>
    </location>
</feature>
<dbReference type="SUPFAM" id="SSF56112">
    <property type="entry name" value="Protein kinase-like (PK-like)"/>
    <property type="match status" value="1"/>
</dbReference>
<organism evidence="3 4">
    <name type="scientific">Fonsecaea monophora</name>
    <dbReference type="NCBI Taxonomy" id="254056"/>
    <lineage>
        <taxon>Eukaryota</taxon>
        <taxon>Fungi</taxon>
        <taxon>Dikarya</taxon>
        <taxon>Ascomycota</taxon>
        <taxon>Pezizomycotina</taxon>
        <taxon>Eurotiomycetes</taxon>
        <taxon>Chaetothyriomycetidae</taxon>
        <taxon>Chaetothyriales</taxon>
        <taxon>Herpotrichiellaceae</taxon>
        <taxon>Fonsecaea</taxon>
    </lineage>
</organism>
<dbReference type="SMART" id="SM00220">
    <property type="entry name" value="S_TKc"/>
    <property type="match status" value="1"/>
</dbReference>
<dbReference type="InterPro" id="IPR000719">
    <property type="entry name" value="Prot_kinase_dom"/>
</dbReference>
<dbReference type="PANTHER" id="PTHR44167">
    <property type="entry name" value="OVARIAN-SPECIFIC SERINE/THREONINE-PROTEIN KINASE LOK-RELATED"/>
    <property type="match status" value="1"/>
</dbReference>
<dbReference type="Pfam" id="PF00069">
    <property type="entry name" value="Pkinase"/>
    <property type="match status" value="1"/>
</dbReference>
<dbReference type="AlphaFoldDB" id="A0A177FFW2"/>
<sequence>MDILRSLRRGQGREDDEFDDACQKWLYKLYLKAEPPVVHDPRSRDPRPLPLGKLIELEPKLFFPRSAVLELVTRDMLCELTECACRSCVYERATPSEGYSGGQRTRIIDAVMGGRDESKIIVAVLLYTDQISQLYRLYRTLLSDEGIDALDGKEDIAEDVRERIRYAKPMFKVERISLDRPARNFPSGTRLPFLSEGSPKSGSFGTVSKIEVHPEYLGDDVKELIKSYAGAQSIVPSADQKFYIARKMIQGTRGQTLEHSVQMERDFLDVIRQQKKGKENLIDLIAFYTFGDEINMLFPYVDLNLHDLLYHGHLPPHLSQKPFPDDWISLGIRGMAQGLCTIHHPQMTLDNDRKIVGFHFDLKPRNVLITWNGTFKITDFGQALIKVVRIGIEQYGGDGGYRGGDPEYAPPESMPSRHLLESRHTSSASPSFINGQFDSRDLFKYDIWSLACIMVQLYTYVCLGNVSAVTGFDEDRKMHTTGGDVAPYHVDTFTGPDLNPAVTTQLEKILAYGLSVESPALHTYMEELVRTMSQMLEINPSERPTSGEVAERLTLLLNNYLAARNDPSGVLLAANNDDLRDIPAGYVEVAMDTNGTSFVSLEGVRLVTADSQQQNTGIPCRLRLFHQKGGFWIKIWFKKASSRPDIISKRLPEGQTGLLHSALLDGGGGRGHCRILRTGADGFEIDLYFENGLLEFHMALVQYTPRSFGIVGGGGGPDDELRQCYSLRHPVTVSARRDFSRDLSPIRDGVEAASVQVWKRRRMTYVDGTSTAPPVAGLRLMVFFQNPAAVLQVPLRSRLGTVEVERHGATSVITFRGLLRERFFTHAEKLQRTNDRQLLLPIGSAHYPLGNIYRQGDNNTRDVKIETRHEEGERERERSHSTASAKNMLTAAL</sequence>
<dbReference type="Proteomes" id="UP000077002">
    <property type="component" value="Unassembled WGS sequence"/>
</dbReference>
<evidence type="ECO:0000313" key="3">
    <source>
        <dbReference type="EMBL" id="OAG42342.1"/>
    </source>
</evidence>
<dbReference type="RefSeq" id="XP_022514294.1">
    <property type="nucleotide sequence ID" value="XM_022653484.1"/>
</dbReference>
<evidence type="ECO:0000256" key="1">
    <source>
        <dbReference type="SAM" id="MobiDB-lite"/>
    </source>
</evidence>
<dbReference type="GO" id="GO:0044773">
    <property type="term" value="P:mitotic DNA damage checkpoint signaling"/>
    <property type="evidence" value="ECO:0007669"/>
    <property type="project" value="TreeGrafter"/>
</dbReference>